<organism evidence="1">
    <name type="scientific">uncultured prokaryote</name>
    <dbReference type="NCBI Taxonomy" id="198431"/>
    <lineage>
        <taxon>unclassified sequences</taxon>
        <taxon>environmental samples</taxon>
    </lineage>
</organism>
<reference evidence="1" key="1">
    <citation type="submission" date="2015-06" db="EMBL/GenBank/DDBJ databases">
        <authorList>
            <person name="Joergensen T."/>
        </authorList>
    </citation>
    <scope>NUCLEOTIDE SEQUENCE</scope>
    <source>
        <strain evidence="1">RGRH0616</strain>
    </source>
</reference>
<protein>
    <submittedName>
        <fullName evidence="1">Uncharacterized protein</fullName>
    </submittedName>
</protein>
<accession>A0A0H5Q1W3</accession>
<sequence>MKPDWLEEALDQVADMSAVEWPEVDPATFEWPTFDPWGEDNGEA</sequence>
<reference evidence="1" key="2">
    <citation type="submission" date="2015-07" db="EMBL/GenBank/DDBJ databases">
        <title>Plasmids, circular viruses and viroids from rat gut.</title>
        <authorList>
            <person name="Jorgensen T.J."/>
            <person name="Hansen M.A."/>
            <person name="Xu Z."/>
            <person name="Tabak M.A."/>
            <person name="Sorensen S.J."/>
            <person name="Hansen L.H."/>
        </authorList>
    </citation>
    <scope>NUCLEOTIDE SEQUENCE</scope>
    <source>
        <strain evidence="1">RGRH0616</strain>
    </source>
</reference>
<proteinExistence type="predicted"/>
<evidence type="ECO:0000313" key="1">
    <source>
        <dbReference type="EMBL" id="CRY95404.1"/>
    </source>
</evidence>
<dbReference type="EMBL" id="LN853245">
    <property type="protein sequence ID" value="CRY95404.1"/>
    <property type="molecule type" value="Genomic_DNA"/>
</dbReference>
<dbReference type="AlphaFoldDB" id="A0A0H5Q1W3"/>
<name>A0A0H5Q1W3_9ZZZZ</name>